<dbReference type="SUPFAM" id="SSF50974">
    <property type="entry name" value="Nitrous oxide reductase, N-terminal domain"/>
    <property type="match status" value="1"/>
</dbReference>
<dbReference type="InterPro" id="IPR017441">
    <property type="entry name" value="Protein_kinase_ATP_BS"/>
</dbReference>
<evidence type="ECO:0000256" key="5">
    <source>
        <dbReference type="ARBA" id="ARBA00022777"/>
    </source>
</evidence>
<feature type="domain" description="Protein kinase" evidence="8">
    <location>
        <begin position="10"/>
        <end position="269"/>
    </location>
</feature>
<dbReference type="EC" id="2.7.11.1" evidence="1"/>
<dbReference type="Pfam" id="PF00069">
    <property type="entry name" value="Pkinase"/>
    <property type="match status" value="1"/>
</dbReference>
<organism evidence="9 10">
    <name type="scientific">Nocardia tengchongensis</name>
    <dbReference type="NCBI Taxonomy" id="2055889"/>
    <lineage>
        <taxon>Bacteria</taxon>
        <taxon>Bacillati</taxon>
        <taxon>Actinomycetota</taxon>
        <taxon>Actinomycetes</taxon>
        <taxon>Mycobacteriales</taxon>
        <taxon>Nocardiaceae</taxon>
        <taxon>Nocardia</taxon>
    </lineage>
</organism>
<accession>A0ABX8CS65</accession>
<keyword evidence="6 7" id="KW-0067">ATP-binding</keyword>
<dbReference type="GO" id="GO:0016301">
    <property type="term" value="F:kinase activity"/>
    <property type="evidence" value="ECO:0007669"/>
    <property type="project" value="UniProtKB-KW"/>
</dbReference>
<dbReference type="Gene3D" id="3.30.200.20">
    <property type="entry name" value="Phosphorylase Kinase, domain 1"/>
    <property type="match status" value="1"/>
</dbReference>
<keyword evidence="2" id="KW-0723">Serine/threonine-protein kinase</keyword>
<evidence type="ECO:0000256" key="6">
    <source>
        <dbReference type="ARBA" id="ARBA00022840"/>
    </source>
</evidence>
<dbReference type="PROSITE" id="PS00108">
    <property type="entry name" value="PROTEIN_KINASE_ST"/>
    <property type="match status" value="1"/>
</dbReference>
<dbReference type="RefSeq" id="WP_213558003.1">
    <property type="nucleotide sequence ID" value="NZ_JBHZDI010000021.1"/>
</dbReference>
<dbReference type="PROSITE" id="PS00107">
    <property type="entry name" value="PROTEIN_KINASE_ATP"/>
    <property type="match status" value="1"/>
</dbReference>
<dbReference type="InterPro" id="IPR000719">
    <property type="entry name" value="Prot_kinase_dom"/>
</dbReference>
<evidence type="ECO:0000256" key="7">
    <source>
        <dbReference type="PROSITE-ProRule" id="PRU10141"/>
    </source>
</evidence>
<keyword evidence="4 7" id="KW-0547">Nucleotide-binding</keyword>
<dbReference type="InterPro" id="IPR011009">
    <property type="entry name" value="Kinase-like_dom_sf"/>
</dbReference>
<evidence type="ECO:0000259" key="8">
    <source>
        <dbReference type="PROSITE" id="PS50011"/>
    </source>
</evidence>
<name>A0ABX8CS65_9NOCA</name>
<keyword evidence="5 9" id="KW-0418">Kinase</keyword>
<evidence type="ECO:0000256" key="2">
    <source>
        <dbReference type="ARBA" id="ARBA00022527"/>
    </source>
</evidence>
<dbReference type="Proteomes" id="UP000683310">
    <property type="component" value="Chromosome"/>
</dbReference>
<dbReference type="InterPro" id="IPR015943">
    <property type="entry name" value="WD40/YVTN_repeat-like_dom_sf"/>
</dbReference>
<reference evidence="9 10" key="1">
    <citation type="submission" date="2021-04" db="EMBL/GenBank/DDBJ databases">
        <title>Nocardia tengchongensis.</title>
        <authorList>
            <person name="Zhuang k."/>
            <person name="Ran Y."/>
            <person name="Li W."/>
        </authorList>
    </citation>
    <scope>NUCLEOTIDE SEQUENCE [LARGE SCALE GENOMIC DNA]</scope>
    <source>
        <strain evidence="9 10">CFH S0057</strain>
    </source>
</reference>
<keyword evidence="10" id="KW-1185">Reference proteome</keyword>
<keyword evidence="3" id="KW-0808">Transferase</keyword>
<dbReference type="PANTHER" id="PTHR43289">
    <property type="entry name" value="MITOGEN-ACTIVATED PROTEIN KINASE KINASE KINASE 20-RELATED"/>
    <property type="match status" value="1"/>
</dbReference>
<dbReference type="CDD" id="cd14014">
    <property type="entry name" value="STKc_PknB_like"/>
    <property type="match status" value="1"/>
</dbReference>
<dbReference type="PANTHER" id="PTHR43289:SF6">
    <property type="entry name" value="SERINE_THREONINE-PROTEIN KINASE NEKL-3"/>
    <property type="match status" value="1"/>
</dbReference>
<gene>
    <name evidence="9" type="ORF">KHQ06_01735</name>
</gene>
<proteinExistence type="predicted"/>
<evidence type="ECO:0000313" key="9">
    <source>
        <dbReference type="EMBL" id="QVI21908.1"/>
    </source>
</evidence>
<dbReference type="InterPro" id="IPR008271">
    <property type="entry name" value="Ser/Thr_kinase_AS"/>
</dbReference>
<dbReference type="Gene3D" id="2.130.10.10">
    <property type="entry name" value="YVTN repeat-like/Quinoprotein amine dehydrogenase"/>
    <property type="match status" value="2"/>
</dbReference>
<evidence type="ECO:0000256" key="3">
    <source>
        <dbReference type="ARBA" id="ARBA00022679"/>
    </source>
</evidence>
<dbReference type="EMBL" id="CP074371">
    <property type="protein sequence ID" value="QVI21908.1"/>
    <property type="molecule type" value="Genomic_DNA"/>
</dbReference>
<evidence type="ECO:0000256" key="4">
    <source>
        <dbReference type="ARBA" id="ARBA00022741"/>
    </source>
</evidence>
<dbReference type="SUPFAM" id="SSF56112">
    <property type="entry name" value="Protein kinase-like (PK-like)"/>
    <property type="match status" value="1"/>
</dbReference>
<dbReference type="InterPro" id="IPR011045">
    <property type="entry name" value="N2O_reductase_N"/>
</dbReference>
<protein>
    <recommendedName>
        <fullName evidence="1">non-specific serine/threonine protein kinase</fullName>
        <ecNumber evidence="1">2.7.11.1</ecNumber>
    </recommendedName>
</protein>
<sequence length="682" mass="71721">MDEGTPFGHYRLRRLIGEGGMGQVYEAFDTRSDRVVALKVLPPHSAADPEFRERFRRESRAAAGLNDPHVIPIHQYGEIDGRMYLDMRLVQGQGVDTVLAQRGPMPPALAVSIVGQVAAALAAAHANALVHRDVKPSNMLLCADDFVYLIDFGIARSAAEAGLTSTGAAIGTFAYMSPERLAGVADIRSDVYALACVLHECLTGSQPFPGTSLEQQITAHLTSPPPRPSVVRPDVPVAFDEVIARGMSKDPAQRYQTATELATAARNALTSTADLTPAVTNGGGRPAIVAPAASPQPSFPTLTPTTVQAPVRREPVHGDNDRWWEPETVLAEPVLDSQRHSPTGEAARAPTLGNRRVRRGRVLLSLAVAAAVAVPGTWYATRPEAPEDFSASENPQVPTFKIGDLPEYVAVNPTTHTAYVGNANGGLVAVFDTVSRSVVTTIDTGQSGVRGLALDPGIHTLFTIGIGSVSMIDTASRTVTGAIRVGTSALQGIAVDPDNHTLYTSDGISMVVIDATSRAVRSSFSAGDYSNQLALDTNAHTLFATNARSGTVSTIDTLSQKVTASVKVGKTPKHVAADPTTHTAYVTNGDDGTVSVIDTVSRSVIATINIADRADGVALDPGTHTVYVTTAGGKVLVIDGLSHVVMSTIAVGAYPTDAAVDTTTHTVYVINNRGNSMSVIER</sequence>
<dbReference type="SMART" id="SM00220">
    <property type="entry name" value="S_TKc"/>
    <property type="match status" value="1"/>
</dbReference>
<dbReference type="PROSITE" id="PS50011">
    <property type="entry name" value="PROTEIN_KINASE_DOM"/>
    <property type="match status" value="1"/>
</dbReference>
<feature type="binding site" evidence="7">
    <location>
        <position position="39"/>
    </location>
    <ligand>
        <name>ATP</name>
        <dbReference type="ChEBI" id="CHEBI:30616"/>
    </ligand>
</feature>
<evidence type="ECO:0000256" key="1">
    <source>
        <dbReference type="ARBA" id="ARBA00012513"/>
    </source>
</evidence>
<dbReference type="NCBIfam" id="TIGR02276">
    <property type="entry name" value="beta_rpt_yvtn"/>
    <property type="match status" value="2"/>
</dbReference>
<dbReference type="Gene3D" id="1.10.510.10">
    <property type="entry name" value="Transferase(Phosphotransferase) domain 1"/>
    <property type="match status" value="1"/>
</dbReference>
<evidence type="ECO:0000313" key="10">
    <source>
        <dbReference type="Proteomes" id="UP000683310"/>
    </source>
</evidence>
<dbReference type="InterPro" id="IPR011964">
    <property type="entry name" value="YVTN_b-propeller_repeat"/>
</dbReference>